<dbReference type="SUPFAM" id="SSF52151">
    <property type="entry name" value="FabD/lysophospholipase-like"/>
    <property type="match status" value="1"/>
</dbReference>
<evidence type="ECO:0000313" key="8">
    <source>
        <dbReference type="Proteomes" id="UP000192578"/>
    </source>
</evidence>
<dbReference type="Proteomes" id="UP000192578">
    <property type="component" value="Unassembled WGS sequence"/>
</dbReference>
<dbReference type="Gene3D" id="3.40.1090.10">
    <property type="entry name" value="Cytosolic phospholipase A2 catalytic domain"/>
    <property type="match status" value="1"/>
</dbReference>
<feature type="short sequence motif" description="DGA/G" evidence="4">
    <location>
        <begin position="639"/>
        <end position="641"/>
    </location>
</feature>
<feature type="active site" description="Nucleophile" evidence="4">
    <location>
        <position position="468"/>
    </location>
</feature>
<dbReference type="InterPro" id="IPR016035">
    <property type="entry name" value="Acyl_Trfase/lysoPLipase"/>
</dbReference>
<feature type="short sequence motif" description="GXGXXG" evidence="4">
    <location>
        <begin position="434"/>
        <end position="439"/>
    </location>
</feature>
<feature type="compositionally biased region" description="Basic residues" evidence="5">
    <location>
        <begin position="74"/>
        <end position="84"/>
    </location>
</feature>
<protein>
    <recommendedName>
        <fullName evidence="6">PNPLA domain-containing protein</fullName>
    </recommendedName>
</protein>
<keyword evidence="2 4" id="KW-0442">Lipid degradation</keyword>
<dbReference type="AlphaFoldDB" id="A0A9X6NCF6"/>
<feature type="compositionally biased region" description="Basic and acidic residues" evidence="5">
    <location>
        <begin position="85"/>
        <end position="96"/>
    </location>
</feature>
<dbReference type="GO" id="GO:0016020">
    <property type="term" value="C:membrane"/>
    <property type="evidence" value="ECO:0007669"/>
    <property type="project" value="TreeGrafter"/>
</dbReference>
<dbReference type="InterPro" id="IPR002641">
    <property type="entry name" value="PNPLA_dom"/>
</dbReference>
<sequence>MTELWSTDTAGHPGSYLCVQNDGNMVILNSEDHKVWESCTHINSLPNLQEGPRSRRWSRRDSDRIGVSRGVASTRRRRRVCRSTRSREDAEKDRWTTGRKRRLRPGQKAKDSAFNTANSVFTRFEKPIYRVNELLHARQVIATVSHAGGALARHLPINSEECGHSSSKSSLAADKVMNLRLLQIADEYLAKIKSDAATAIADGHKELKAVLGKVRLLFPPWDEETQKDHELRLQKVAIVHAYTEPFQQAFLEDALPDLEALLADLDAQECGPSAAAGLDQDPLQTMATEPTEKADSLTRCSEFSIKLIITQMLLKMYHDTFVSRFVRQLRSPSPQDSSLAENSHTDMQGSFLDAIPSVTCGCFDIKCTSSLSAGTVLEVKSIESIGDVAMSHGHEGDFNAPETFVLHQHREEAERRMATRAANGKGLRIVVLDGGGVRGLVQAMTLHHLQRNGLHSLLGSFDLICGSSAGGIIALYLVYGAGRFKDSSSADGKCRDWKESDYILQMAESLPAIIFPQTSTFIERATDVVSCRRQTMYDPADIEGLMGNVFRGALMSETSYPKCFVMTNRTLEDQYRKCIFSNYGVSRASPDPSQKDSEVDLNEAISSQYVSVAAAARMTSAAPVVFPPVAHDRRHKYEDGGLQENSPINQAMVQAHNIWPDRDVEAVVSLGTGFLCQQEATRRKGCSGSEQGLQSRVKELLTKILTFATDSELQWSRFVYENQHRARPVKHVLRLNVELLEEVQLFESNEEVLKKLKSQASEMLEAHEKDAITSMVNLLNDDGEK</sequence>
<dbReference type="InterPro" id="IPR036426">
    <property type="entry name" value="Bulb-type_lectin_dom_sf"/>
</dbReference>
<dbReference type="GO" id="GO:0016042">
    <property type="term" value="P:lipid catabolic process"/>
    <property type="evidence" value="ECO:0007669"/>
    <property type="project" value="UniProtKB-UniRule"/>
</dbReference>
<evidence type="ECO:0000313" key="7">
    <source>
        <dbReference type="EMBL" id="OWA50638.1"/>
    </source>
</evidence>
<evidence type="ECO:0000259" key="6">
    <source>
        <dbReference type="PROSITE" id="PS51635"/>
    </source>
</evidence>
<name>A0A9X6NCF6_HYPEX</name>
<evidence type="ECO:0000256" key="4">
    <source>
        <dbReference type="PROSITE-ProRule" id="PRU01161"/>
    </source>
</evidence>
<feature type="active site" description="Proton acceptor" evidence="4">
    <location>
        <position position="639"/>
    </location>
</feature>
<evidence type="ECO:0000256" key="5">
    <source>
        <dbReference type="SAM" id="MobiDB-lite"/>
    </source>
</evidence>
<organism evidence="7 8">
    <name type="scientific">Hypsibius exemplaris</name>
    <name type="common">Freshwater tardigrade</name>
    <dbReference type="NCBI Taxonomy" id="2072580"/>
    <lineage>
        <taxon>Eukaryota</taxon>
        <taxon>Metazoa</taxon>
        <taxon>Ecdysozoa</taxon>
        <taxon>Tardigrada</taxon>
        <taxon>Eutardigrada</taxon>
        <taxon>Parachela</taxon>
        <taxon>Hypsibioidea</taxon>
        <taxon>Hypsibiidae</taxon>
        <taxon>Hypsibius</taxon>
    </lineage>
</organism>
<dbReference type="GO" id="GO:0019369">
    <property type="term" value="P:arachidonate metabolic process"/>
    <property type="evidence" value="ECO:0007669"/>
    <property type="project" value="TreeGrafter"/>
</dbReference>
<evidence type="ECO:0000256" key="3">
    <source>
        <dbReference type="ARBA" id="ARBA00023098"/>
    </source>
</evidence>
<evidence type="ECO:0000256" key="1">
    <source>
        <dbReference type="ARBA" id="ARBA00022801"/>
    </source>
</evidence>
<dbReference type="Pfam" id="PF01734">
    <property type="entry name" value="Patatin"/>
    <property type="match status" value="1"/>
</dbReference>
<dbReference type="Gene3D" id="2.90.10.10">
    <property type="entry name" value="Bulb-type lectin domain"/>
    <property type="match status" value="1"/>
</dbReference>
<dbReference type="GO" id="GO:0047499">
    <property type="term" value="F:calcium-independent phospholipase A2 activity"/>
    <property type="evidence" value="ECO:0007669"/>
    <property type="project" value="TreeGrafter"/>
</dbReference>
<keyword evidence="1 4" id="KW-0378">Hydrolase</keyword>
<feature type="domain" description="PNPLA" evidence="6">
    <location>
        <begin position="430"/>
        <end position="652"/>
    </location>
</feature>
<evidence type="ECO:0000256" key="2">
    <source>
        <dbReference type="ARBA" id="ARBA00022963"/>
    </source>
</evidence>
<dbReference type="PANTHER" id="PTHR24185">
    <property type="entry name" value="CALCIUM-INDEPENDENT PHOSPHOLIPASE A2-GAMMA"/>
    <property type="match status" value="1"/>
</dbReference>
<dbReference type="SUPFAM" id="SSF51110">
    <property type="entry name" value="alpha-D-mannose-specific plant lectins"/>
    <property type="match status" value="1"/>
</dbReference>
<dbReference type="OrthoDB" id="630895at2759"/>
<accession>A0A9X6NCF6</accession>
<feature type="short sequence motif" description="GXSXG" evidence="4">
    <location>
        <begin position="466"/>
        <end position="470"/>
    </location>
</feature>
<reference evidence="8" key="1">
    <citation type="submission" date="2017-01" db="EMBL/GenBank/DDBJ databases">
        <title>Comparative genomics of anhydrobiosis in the tardigrade Hypsibius dujardini.</title>
        <authorList>
            <person name="Yoshida Y."/>
            <person name="Koutsovoulos G."/>
            <person name="Laetsch D."/>
            <person name="Stevens L."/>
            <person name="Kumar S."/>
            <person name="Horikawa D."/>
            <person name="Ishino K."/>
            <person name="Komine S."/>
            <person name="Tomita M."/>
            <person name="Blaxter M."/>
            <person name="Arakawa K."/>
        </authorList>
    </citation>
    <scope>NUCLEOTIDE SEQUENCE [LARGE SCALE GENOMIC DNA]</scope>
    <source>
        <strain evidence="8">Z151</strain>
    </source>
</reference>
<keyword evidence="3 4" id="KW-0443">Lipid metabolism</keyword>
<feature type="region of interest" description="Disordered" evidence="5">
    <location>
        <begin position="68"/>
        <end position="112"/>
    </location>
</feature>
<proteinExistence type="predicted"/>
<dbReference type="PANTHER" id="PTHR24185:SF1">
    <property type="entry name" value="CALCIUM-INDEPENDENT PHOSPHOLIPASE A2-GAMMA"/>
    <property type="match status" value="1"/>
</dbReference>
<gene>
    <name evidence="7" type="ORF">BV898_15148</name>
</gene>
<keyword evidence="8" id="KW-1185">Reference proteome</keyword>
<feature type="compositionally biased region" description="Basic residues" evidence="5">
    <location>
        <begin position="97"/>
        <end position="107"/>
    </location>
</feature>
<dbReference type="EMBL" id="MTYJ01000198">
    <property type="protein sequence ID" value="OWA50638.1"/>
    <property type="molecule type" value="Genomic_DNA"/>
</dbReference>
<dbReference type="PROSITE" id="PS51635">
    <property type="entry name" value="PNPLA"/>
    <property type="match status" value="1"/>
</dbReference>
<comment type="caution">
    <text evidence="7">The sequence shown here is derived from an EMBL/GenBank/DDBJ whole genome shotgun (WGS) entry which is preliminary data.</text>
</comment>